<dbReference type="PANTHER" id="PTHR43283:SF18">
    <property type="match status" value="1"/>
</dbReference>
<sequence>MSQTETIRAAAGYLAQFVETQAVHHRVPGVQVAIRSDDELVLDMAVGVADAVAGTPLRTDHLFRIASHSKTFAATSVMQLVEAGRIRLDDAIGQYVPELVEAGSPIAEATIRELLGHQSGVIRDGVHADFWQLAYPFPDRETLIADIVADGRVYARNEHFHYSNVGYSLLGLAIEAASGQTFDEYTRTHIIEPLGLTRTGAEYDPARADEYASGHTALLFGTHERQVIEHVDTRVMSAATGFYSTAAELTEYGAAHWFGDTRLLSDDSKRLMQRLESVVSSYGEEVGRYGVGMDVRKIGDRPLIGHSGGYPGHITRTYIDPKDKLVVSVLTNAVDGPATPIATALVKLIDAALTPRRGFTPPAPAGVLPPLESYTGRFANLWGLLDLTVLGGRLVALDPSSADPMEGFEELEVVGPDTLRVHPQTGFGSSGELIRLERAADGSIASVRVGGMTSWPVEEFLRRQPSMLRVTAAQVTA</sequence>
<dbReference type="RefSeq" id="WP_227568343.1">
    <property type="nucleotide sequence ID" value="NZ_CP101988.1"/>
</dbReference>
<dbReference type="Proteomes" id="UP001316189">
    <property type="component" value="Chromosome"/>
</dbReference>
<proteinExistence type="predicted"/>
<dbReference type="Pfam" id="PF00144">
    <property type="entry name" value="Beta-lactamase"/>
    <property type="match status" value="1"/>
</dbReference>
<keyword evidence="3" id="KW-1185">Reference proteome</keyword>
<organism evidence="2 3">
    <name type="scientific">Cellulomonas chengniuliangii</name>
    <dbReference type="NCBI Taxonomy" id="2968084"/>
    <lineage>
        <taxon>Bacteria</taxon>
        <taxon>Bacillati</taxon>
        <taxon>Actinomycetota</taxon>
        <taxon>Actinomycetes</taxon>
        <taxon>Micrococcales</taxon>
        <taxon>Cellulomonadaceae</taxon>
        <taxon>Cellulomonas</taxon>
    </lineage>
</organism>
<name>A0ABY5L0Z7_9CELL</name>
<dbReference type="PANTHER" id="PTHR43283">
    <property type="entry name" value="BETA-LACTAMASE-RELATED"/>
    <property type="match status" value="1"/>
</dbReference>
<dbReference type="InterPro" id="IPR012338">
    <property type="entry name" value="Beta-lactam/transpept-like"/>
</dbReference>
<feature type="domain" description="Beta-lactamase-related" evidence="1">
    <location>
        <begin position="15"/>
        <end position="342"/>
    </location>
</feature>
<dbReference type="EMBL" id="CP101988">
    <property type="protein sequence ID" value="UUI75564.1"/>
    <property type="molecule type" value="Genomic_DNA"/>
</dbReference>
<dbReference type="InterPro" id="IPR050789">
    <property type="entry name" value="Diverse_Enzym_Activities"/>
</dbReference>
<accession>A0ABY5L0Z7</accession>
<dbReference type="SUPFAM" id="SSF56601">
    <property type="entry name" value="beta-lactamase/transpeptidase-like"/>
    <property type="match status" value="1"/>
</dbReference>
<evidence type="ECO:0000259" key="1">
    <source>
        <dbReference type="Pfam" id="PF00144"/>
    </source>
</evidence>
<dbReference type="Gene3D" id="3.40.710.10">
    <property type="entry name" value="DD-peptidase/beta-lactamase superfamily"/>
    <property type="match status" value="1"/>
</dbReference>
<evidence type="ECO:0000313" key="3">
    <source>
        <dbReference type="Proteomes" id="UP001316189"/>
    </source>
</evidence>
<reference evidence="2 3" key="1">
    <citation type="submission" date="2022-07" db="EMBL/GenBank/DDBJ databases">
        <title>Novel species in genus cellulomonas.</title>
        <authorList>
            <person name="Ye L."/>
        </authorList>
    </citation>
    <scope>NUCLEOTIDE SEQUENCE [LARGE SCALE GENOMIC DNA]</scope>
    <source>
        <strain evidence="3">zg-Y338</strain>
    </source>
</reference>
<evidence type="ECO:0000313" key="2">
    <source>
        <dbReference type="EMBL" id="UUI75564.1"/>
    </source>
</evidence>
<dbReference type="InterPro" id="IPR001466">
    <property type="entry name" value="Beta-lactam-related"/>
</dbReference>
<gene>
    <name evidence="2" type="ORF">NP064_01140</name>
</gene>
<protein>
    <submittedName>
        <fullName evidence="2">Beta-lactamase family protein</fullName>
    </submittedName>
</protein>